<dbReference type="InParanoid" id="I3K766"/>
<sequence length="125" mass="13701">SACVLFAFFLVIVFFPTVESLTCETCDFKILGYCMHTDPVNCTESQTNCFTGVAKFTISLLNIYERGCIEPAECRNETGSILYVNYTVTRTCCSTDLCNGAASIQPGFTAALFAALVAVWSQWSL</sequence>
<keyword evidence="13" id="KW-1185">Reference proteome</keyword>
<dbReference type="CDD" id="cd00117">
    <property type="entry name" value="TFP"/>
    <property type="match status" value="1"/>
</dbReference>
<evidence type="ECO:0000256" key="8">
    <source>
        <dbReference type="ARBA" id="ARBA00023288"/>
    </source>
</evidence>
<evidence type="ECO:0000259" key="11">
    <source>
        <dbReference type="Pfam" id="PF00021"/>
    </source>
</evidence>
<dbReference type="OMA" id="ERGCIEP"/>
<keyword evidence="3" id="KW-0336">GPI-anchor</keyword>
<dbReference type="Pfam" id="PF00021">
    <property type="entry name" value="UPAR_LY6"/>
    <property type="match status" value="1"/>
</dbReference>
<reference evidence="12" key="2">
    <citation type="submission" date="2025-08" db="UniProtKB">
        <authorList>
            <consortium name="Ensembl"/>
        </authorList>
    </citation>
    <scope>IDENTIFICATION</scope>
</reference>
<reference evidence="12" key="3">
    <citation type="submission" date="2025-09" db="UniProtKB">
        <authorList>
            <consortium name="Ensembl"/>
        </authorList>
    </citation>
    <scope>IDENTIFICATION</scope>
</reference>
<dbReference type="PANTHER" id="PTHR47613">
    <property type="entry name" value="SPERM ACROSOME MEMBRANE-ASSOCIATED PROTEIN 4"/>
    <property type="match status" value="1"/>
</dbReference>
<comment type="similarity">
    <text evidence="9">Belongs to the SPACA4/bouncer family.</text>
</comment>
<dbReference type="Gene3D" id="2.10.60.10">
    <property type="entry name" value="CD59"/>
    <property type="match status" value="1"/>
</dbReference>
<keyword evidence="8" id="KW-0449">Lipoprotein</keyword>
<evidence type="ECO:0000256" key="3">
    <source>
        <dbReference type="ARBA" id="ARBA00022622"/>
    </source>
</evidence>
<evidence type="ECO:0000313" key="13">
    <source>
        <dbReference type="Proteomes" id="UP000005207"/>
    </source>
</evidence>
<feature type="domain" description="UPAR/Ly6" evidence="11">
    <location>
        <begin position="20"/>
        <end position="100"/>
    </location>
</feature>
<evidence type="ECO:0000256" key="9">
    <source>
        <dbReference type="ARBA" id="ARBA00029446"/>
    </source>
</evidence>
<keyword evidence="4 10" id="KW-0732">Signal</keyword>
<dbReference type="PANTHER" id="PTHR47613:SF1">
    <property type="entry name" value="SPERM ACROSOME MEMBRANE-ASSOCIATED PROTEIN 4"/>
    <property type="match status" value="1"/>
</dbReference>
<feature type="chain" id="PRO_5030172836" description="UPAR/Ly6 domain-containing protein" evidence="10">
    <location>
        <begin position="21"/>
        <end position="125"/>
    </location>
</feature>
<dbReference type="HOGENOM" id="CLU_148120_0_0_1"/>
<dbReference type="GO" id="GO:0005886">
    <property type="term" value="C:plasma membrane"/>
    <property type="evidence" value="ECO:0007669"/>
    <property type="project" value="UniProtKB-SubCell"/>
</dbReference>
<evidence type="ECO:0000256" key="6">
    <source>
        <dbReference type="ARBA" id="ARBA00023157"/>
    </source>
</evidence>
<dbReference type="GO" id="GO:0035036">
    <property type="term" value="P:sperm-egg recognition"/>
    <property type="evidence" value="ECO:0007669"/>
    <property type="project" value="TreeGrafter"/>
</dbReference>
<evidence type="ECO:0000256" key="1">
    <source>
        <dbReference type="ARBA" id="ARBA00004609"/>
    </source>
</evidence>
<dbReference type="eggNOG" id="ENOG502SA1J">
    <property type="taxonomic scope" value="Eukaryota"/>
</dbReference>
<dbReference type="SUPFAM" id="SSF57302">
    <property type="entry name" value="Snake toxin-like"/>
    <property type="match status" value="1"/>
</dbReference>
<dbReference type="GO" id="GO:0098552">
    <property type="term" value="C:side of membrane"/>
    <property type="evidence" value="ECO:0007669"/>
    <property type="project" value="UniProtKB-KW"/>
</dbReference>
<protein>
    <recommendedName>
        <fullName evidence="11">UPAR/Ly6 domain-containing protein</fullName>
    </recommendedName>
</protein>
<evidence type="ECO:0000313" key="12">
    <source>
        <dbReference type="Ensembl" id="ENSONIP00000016961.2"/>
    </source>
</evidence>
<dbReference type="Ensembl" id="ENSONIT00000016976.2">
    <property type="protein sequence ID" value="ENSONIP00000016961.2"/>
    <property type="gene ID" value="ENSONIG00000013488.2"/>
</dbReference>
<accession>I3K766</accession>
<comment type="subcellular location">
    <subcellularLocation>
        <location evidence="1">Cell membrane</location>
        <topology evidence="1">Lipid-anchor</topology>
        <topology evidence="1">GPI-anchor</topology>
    </subcellularLocation>
</comment>
<dbReference type="GeneTree" id="ENSGT00910000144740"/>
<dbReference type="Proteomes" id="UP000005207">
    <property type="component" value="Linkage group LG22"/>
</dbReference>
<keyword evidence="5" id="KW-0472">Membrane</keyword>
<organism evidence="12 13">
    <name type="scientific">Oreochromis niloticus</name>
    <name type="common">Nile tilapia</name>
    <name type="synonym">Tilapia nilotica</name>
    <dbReference type="NCBI Taxonomy" id="8128"/>
    <lineage>
        <taxon>Eukaryota</taxon>
        <taxon>Metazoa</taxon>
        <taxon>Chordata</taxon>
        <taxon>Craniata</taxon>
        <taxon>Vertebrata</taxon>
        <taxon>Euteleostomi</taxon>
        <taxon>Actinopterygii</taxon>
        <taxon>Neopterygii</taxon>
        <taxon>Teleostei</taxon>
        <taxon>Neoteleostei</taxon>
        <taxon>Acanthomorphata</taxon>
        <taxon>Ovalentaria</taxon>
        <taxon>Cichlomorphae</taxon>
        <taxon>Cichliformes</taxon>
        <taxon>Cichlidae</taxon>
        <taxon>African cichlids</taxon>
        <taxon>Pseudocrenilabrinae</taxon>
        <taxon>Oreochromini</taxon>
        <taxon>Oreochromis</taxon>
    </lineage>
</organism>
<keyword evidence="7" id="KW-0325">Glycoprotein</keyword>
<proteinExistence type="inferred from homology"/>
<evidence type="ECO:0000256" key="2">
    <source>
        <dbReference type="ARBA" id="ARBA00022475"/>
    </source>
</evidence>
<dbReference type="InterPro" id="IPR016054">
    <property type="entry name" value="LY6_UPA_recep-like"/>
</dbReference>
<keyword evidence="2" id="KW-1003">Cell membrane</keyword>
<evidence type="ECO:0000256" key="7">
    <source>
        <dbReference type="ARBA" id="ARBA00023180"/>
    </source>
</evidence>
<dbReference type="InterPro" id="IPR045860">
    <property type="entry name" value="Snake_toxin-like_sf"/>
</dbReference>
<feature type="signal peptide" evidence="10">
    <location>
        <begin position="1"/>
        <end position="20"/>
    </location>
</feature>
<dbReference type="AlphaFoldDB" id="I3K766"/>
<dbReference type="InterPro" id="IPR046354">
    <property type="entry name" value="SPACA4/Bouncer"/>
</dbReference>
<name>I3K766_ORENI</name>
<evidence type="ECO:0000256" key="10">
    <source>
        <dbReference type="SAM" id="SignalP"/>
    </source>
</evidence>
<reference evidence="13" key="1">
    <citation type="submission" date="2012-01" db="EMBL/GenBank/DDBJ databases">
        <title>The Genome Sequence of Oreochromis niloticus (Nile Tilapia).</title>
        <authorList>
            <consortium name="Broad Institute Genome Assembly Team"/>
            <consortium name="Broad Institute Sequencing Platform"/>
            <person name="Di Palma F."/>
            <person name="Johnson J."/>
            <person name="Lander E.S."/>
            <person name="Lindblad-Toh K."/>
        </authorList>
    </citation>
    <scope>NUCLEOTIDE SEQUENCE [LARGE SCALE GENOMIC DNA]</scope>
</reference>
<keyword evidence="6" id="KW-1015">Disulfide bond</keyword>
<evidence type="ECO:0000256" key="5">
    <source>
        <dbReference type="ARBA" id="ARBA00023136"/>
    </source>
</evidence>
<evidence type="ECO:0000256" key="4">
    <source>
        <dbReference type="ARBA" id="ARBA00022729"/>
    </source>
</evidence>